<dbReference type="Proteomes" id="UP000250928">
    <property type="component" value="Unassembled WGS sequence"/>
</dbReference>
<dbReference type="SUPFAM" id="SSF55785">
    <property type="entry name" value="PYP-like sensor domain (PAS domain)"/>
    <property type="match status" value="1"/>
</dbReference>
<evidence type="ECO:0000313" key="7">
    <source>
        <dbReference type="EMBL" id="PUD97891.1"/>
    </source>
</evidence>
<dbReference type="Gene3D" id="3.20.20.450">
    <property type="entry name" value="EAL domain"/>
    <property type="match status" value="1"/>
</dbReference>
<evidence type="ECO:0000313" key="8">
    <source>
        <dbReference type="Proteomes" id="UP000250928"/>
    </source>
</evidence>
<dbReference type="InterPro" id="IPR000160">
    <property type="entry name" value="GGDEF_dom"/>
</dbReference>
<evidence type="ECO:0000259" key="6">
    <source>
        <dbReference type="PROSITE" id="PS50887"/>
    </source>
</evidence>
<dbReference type="SUPFAM" id="SSF55073">
    <property type="entry name" value="Nucleotide cyclase"/>
    <property type="match status" value="1"/>
</dbReference>
<dbReference type="NCBIfam" id="TIGR00229">
    <property type="entry name" value="sensory_box"/>
    <property type="match status" value="1"/>
</dbReference>
<dbReference type="SMART" id="SM00086">
    <property type="entry name" value="PAC"/>
    <property type="match status" value="1"/>
</dbReference>
<dbReference type="InterPro" id="IPR052155">
    <property type="entry name" value="Biofilm_reg_signaling"/>
</dbReference>
<dbReference type="InterPro" id="IPR029787">
    <property type="entry name" value="Nucleotide_cyclase"/>
</dbReference>
<dbReference type="Gene3D" id="3.40.50.2300">
    <property type="match status" value="1"/>
</dbReference>
<evidence type="ECO:0008006" key="9">
    <source>
        <dbReference type="Google" id="ProtNLM"/>
    </source>
</evidence>
<dbReference type="PROSITE" id="PS50887">
    <property type="entry name" value="GGDEF"/>
    <property type="match status" value="1"/>
</dbReference>
<dbReference type="SUPFAM" id="SSF52172">
    <property type="entry name" value="CheY-like"/>
    <property type="match status" value="1"/>
</dbReference>
<dbReference type="InterPro" id="IPR001633">
    <property type="entry name" value="EAL_dom"/>
</dbReference>
<dbReference type="CDD" id="cd01949">
    <property type="entry name" value="GGDEF"/>
    <property type="match status" value="1"/>
</dbReference>
<feature type="domain" description="PAS" evidence="4">
    <location>
        <begin position="141"/>
        <end position="187"/>
    </location>
</feature>
<dbReference type="PANTHER" id="PTHR44757:SF2">
    <property type="entry name" value="BIOFILM ARCHITECTURE MAINTENANCE PROTEIN MBAA"/>
    <property type="match status" value="1"/>
</dbReference>
<dbReference type="Pfam" id="PF13426">
    <property type="entry name" value="PAS_9"/>
    <property type="match status" value="1"/>
</dbReference>
<dbReference type="PANTHER" id="PTHR44757">
    <property type="entry name" value="DIGUANYLATE CYCLASE DGCP"/>
    <property type="match status" value="1"/>
</dbReference>
<dbReference type="SMART" id="SM00052">
    <property type="entry name" value="EAL"/>
    <property type="match status" value="1"/>
</dbReference>
<dbReference type="SMART" id="SM00267">
    <property type="entry name" value="GGDEF"/>
    <property type="match status" value="1"/>
</dbReference>
<dbReference type="CDD" id="cd00156">
    <property type="entry name" value="REC"/>
    <property type="match status" value="1"/>
</dbReference>
<accession>A0A6N4DJA5</accession>
<feature type="domain" description="Response regulatory" evidence="3">
    <location>
        <begin position="8"/>
        <end position="123"/>
    </location>
</feature>
<dbReference type="InterPro" id="IPR035965">
    <property type="entry name" value="PAS-like_dom_sf"/>
</dbReference>
<keyword evidence="2" id="KW-0597">Phosphoprotein</keyword>
<dbReference type="InterPro" id="IPR011006">
    <property type="entry name" value="CheY-like_superfamily"/>
</dbReference>
<gene>
    <name evidence="7" type="ORF">C3L24_13800</name>
</gene>
<dbReference type="InterPro" id="IPR000014">
    <property type="entry name" value="PAS"/>
</dbReference>
<dbReference type="EMBL" id="PQCO01000338">
    <property type="protein sequence ID" value="PUD97891.1"/>
    <property type="molecule type" value="Genomic_DNA"/>
</dbReference>
<dbReference type="CDD" id="cd00130">
    <property type="entry name" value="PAS"/>
    <property type="match status" value="1"/>
</dbReference>
<dbReference type="Pfam" id="PF00072">
    <property type="entry name" value="Response_reg"/>
    <property type="match status" value="1"/>
</dbReference>
<dbReference type="PROSITE" id="PS50883">
    <property type="entry name" value="EAL"/>
    <property type="match status" value="1"/>
</dbReference>
<dbReference type="SMART" id="SM00091">
    <property type="entry name" value="PAS"/>
    <property type="match status" value="1"/>
</dbReference>
<comment type="cofactor">
    <cofactor evidence="1">
        <name>Mg(2+)</name>
        <dbReference type="ChEBI" id="CHEBI:18420"/>
    </cofactor>
</comment>
<evidence type="ECO:0000256" key="1">
    <source>
        <dbReference type="ARBA" id="ARBA00001946"/>
    </source>
</evidence>
<reference evidence="7 8" key="1">
    <citation type="submission" date="2018-01" db="EMBL/GenBank/DDBJ databases">
        <title>Novel co-symbiosis in the lucinid bivalve Phacoides pectinatus.</title>
        <authorList>
            <person name="Lim S.J."/>
            <person name="Davis B.G."/>
            <person name="Gill D.E."/>
            <person name="Engel A.S."/>
            <person name="Anderson L.C."/>
            <person name="Campbell B.J."/>
        </authorList>
    </citation>
    <scope>NUCLEOTIDE SEQUENCE [LARGE SCALE GENOMIC DNA]</scope>
    <source>
        <strain evidence="7">N3_P5</strain>
    </source>
</reference>
<organism evidence="7 8">
    <name type="scientific">Candidatus Sedimenticola endophacoides</name>
    <dbReference type="NCBI Taxonomy" id="2548426"/>
    <lineage>
        <taxon>Bacteria</taxon>
        <taxon>Pseudomonadati</taxon>
        <taxon>Pseudomonadota</taxon>
        <taxon>Gammaproteobacteria</taxon>
        <taxon>Chromatiales</taxon>
        <taxon>Sedimenticolaceae</taxon>
        <taxon>Sedimenticola</taxon>
    </lineage>
</organism>
<dbReference type="GO" id="GO:0003824">
    <property type="term" value="F:catalytic activity"/>
    <property type="evidence" value="ECO:0007669"/>
    <property type="project" value="UniProtKB-ARBA"/>
</dbReference>
<dbReference type="CDD" id="cd01948">
    <property type="entry name" value="EAL"/>
    <property type="match status" value="1"/>
</dbReference>
<dbReference type="AlphaFoldDB" id="A0A6N4DJA5"/>
<dbReference type="Pfam" id="PF00990">
    <property type="entry name" value="GGDEF"/>
    <property type="match status" value="1"/>
</dbReference>
<dbReference type="FunFam" id="3.30.70.270:FF:000001">
    <property type="entry name" value="Diguanylate cyclase domain protein"/>
    <property type="match status" value="1"/>
</dbReference>
<evidence type="ECO:0000256" key="2">
    <source>
        <dbReference type="PROSITE-ProRule" id="PRU00169"/>
    </source>
</evidence>
<dbReference type="SUPFAM" id="SSF141868">
    <property type="entry name" value="EAL domain-like"/>
    <property type="match status" value="1"/>
</dbReference>
<dbReference type="Pfam" id="PF00563">
    <property type="entry name" value="EAL"/>
    <property type="match status" value="1"/>
</dbReference>
<dbReference type="Gene3D" id="3.30.70.270">
    <property type="match status" value="1"/>
</dbReference>
<name>A0A6N4DJA5_9GAMM</name>
<evidence type="ECO:0000259" key="4">
    <source>
        <dbReference type="PROSITE" id="PS50112"/>
    </source>
</evidence>
<feature type="domain" description="EAL" evidence="5">
    <location>
        <begin position="440"/>
        <end position="688"/>
    </location>
</feature>
<feature type="modified residue" description="4-aspartylphosphate" evidence="2">
    <location>
        <position position="58"/>
    </location>
</feature>
<dbReference type="SMART" id="SM00448">
    <property type="entry name" value="REC"/>
    <property type="match status" value="1"/>
</dbReference>
<dbReference type="GO" id="GO:0000160">
    <property type="term" value="P:phosphorelay signal transduction system"/>
    <property type="evidence" value="ECO:0007669"/>
    <property type="project" value="InterPro"/>
</dbReference>
<dbReference type="PROSITE" id="PS50112">
    <property type="entry name" value="PAS"/>
    <property type="match status" value="1"/>
</dbReference>
<evidence type="ECO:0000259" key="5">
    <source>
        <dbReference type="PROSITE" id="PS50883"/>
    </source>
</evidence>
<dbReference type="InterPro" id="IPR035919">
    <property type="entry name" value="EAL_sf"/>
</dbReference>
<sequence length="691" mass="77431">MDATSPTTLLCMEDDPGLGRLLLKHLERAGGYAVTLVEDGLRGLAALRENRYDLALIDYQMPGLNGLEVLRTMREQRLETPALMLTGAGDEQLAVRAIQAGALNYLVKDAAGEYLKQLPPLIAESLEQSQRIRAATDAENRRWLLARVFESVDDGILVTDADNNMVTVNPALCRLFGYDKGEMIGQNPRLFKSGVHDQAFYRRMWNSINTKGNWQGEIINRRKDGSHIPILLSISTLHDERHKNIQHIAIAKDYTLQHSDRERIWRQANYDHLTRLANRSLLMNQLRSSINQAKRNGTSIALLFLDLDDFKSINDQYGHDIGDILLSTIASRLKSTLRESDTIARFGGDEFVALLPNITRDLQVESVARKLMQALRAPVRVGNNTLRGSLSMGIALYPRDAGNTDQLLKCADLALYSAKQKGRHRHCFYSQELSTQAADQTAMRQEIQDALDRHQFHLYYQPVVDLGSRRPIALEALVRWDHPQRGELFPGEFLPALLRNGYGTRLTHWIIGEITTLIEHWEPAWERVPLSINLNIQDTKEPGLLSRLSSLCADNTLHIELQEDLLQSKSGLLEKEIEFLRQRGVQLVIDNYGSGDISLRLLGDLPPLSLKLAYRLIHAIDADPVRQKMVRAIAGATHGLGLKVSATGVESEAEAATLLELGCDSAQGFLFSKPLDGEELTTYLAVGAQRR</sequence>
<comment type="caution">
    <text evidence="7">The sequence shown here is derived from an EMBL/GenBank/DDBJ whole genome shotgun (WGS) entry which is preliminary data.</text>
</comment>
<dbReference type="Gene3D" id="3.30.450.20">
    <property type="entry name" value="PAS domain"/>
    <property type="match status" value="1"/>
</dbReference>
<dbReference type="InterPro" id="IPR001789">
    <property type="entry name" value="Sig_transdc_resp-reg_receiver"/>
</dbReference>
<feature type="domain" description="GGDEF" evidence="6">
    <location>
        <begin position="298"/>
        <end position="431"/>
    </location>
</feature>
<dbReference type="PROSITE" id="PS50110">
    <property type="entry name" value="RESPONSE_REGULATORY"/>
    <property type="match status" value="1"/>
</dbReference>
<evidence type="ECO:0000259" key="3">
    <source>
        <dbReference type="PROSITE" id="PS50110"/>
    </source>
</evidence>
<dbReference type="InterPro" id="IPR001610">
    <property type="entry name" value="PAC"/>
</dbReference>
<dbReference type="NCBIfam" id="TIGR00254">
    <property type="entry name" value="GGDEF"/>
    <property type="match status" value="1"/>
</dbReference>
<proteinExistence type="predicted"/>
<protein>
    <recommendedName>
        <fullName evidence="9">Two-component system response regulator</fullName>
    </recommendedName>
</protein>
<dbReference type="InterPro" id="IPR043128">
    <property type="entry name" value="Rev_trsase/Diguanyl_cyclase"/>
</dbReference>